<feature type="compositionally biased region" description="Basic residues" evidence="3">
    <location>
        <begin position="67"/>
        <end position="77"/>
    </location>
</feature>
<evidence type="ECO:0000259" key="4">
    <source>
        <dbReference type="PROSITE" id="PS01124"/>
    </source>
</evidence>
<keyword evidence="6" id="KW-1185">Reference proteome</keyword>
<feature type="region of interest" description="Disordered" evidence="3">
    <location>
        <begin position="49"/>
        <end position="77"/>
    </location>
</feature>
<reference evidence="6" key="1">
    <citation type="submission" date="2023-07" db="EMBL/GenBank/DDBJ databases">
        <title>30 novel species of actinomycetes from the DSMZ collection.</title>
        <authorList>
            <person name="Nouioui I."/>
        </authorList>
    </citation>
    <scope>NUCLEOTIDE SEQUENCE [LARGE SCALE GENOMIC DNA]</scope>
    <source>
        <strain evidence="6">DSM 44917</strain>
    </source>
</reference>
<dbReference type="PROSITE" id="PS01124">
    <property type="entry name" value="HTH_ARAC_FAMILY_2"/>
    <property type="match status" value="1"/>
</dbReference>
<feature type="compositionally biased region" description="Low complexity" evidence="3">
    <location>
        <begin position="56"/>
        <end position="66"/>
    </location>
</feature>
<gene>
    <name evidence="5" type="ORF">RM780_24675</name>
</gene>
<accession>A0ABU2LEV5</accession>
<evidence type="ECO:0000256" key="2">
    <source>
        <dbReference type="ARBA" id="ARBA00023163"/>
    </source>
</evidence>
<feature type="domain" description="HTH araC/xylS-type" evidence="4">
    <location>
        <begin position="26"/>
        <end position="56"/>
    </location>
</feature>
<proteinExistence type="predicted"/>
<dbReference type="InterPro" id="IPR009057">
    <property type="entry name" value="Homeodomain-like_sf"/>
</dbReference>
<dbReference type="RefSeq" id="WP_311633117.1">
    <property type="nucleotide sequence ID" value="NZ_JAVREN010000056.1"/>
</dbReference>
<evidence type="ECO:0000313" key="5">
    <source>
        <dbReference type="EMBL" id="MDT0310124.1"/>
    </source>
</evidence>
<evidence type="ECO:0000313" key="6">
    <source>
        <dbReference type="Proteomes" id="UP001183388"/>
    </source>
</evidence>
<sequence length="77" mass="7464">MLGGRSGGADAGSGAGAGGDVVTAGVAHLVGYASPSAFIAAFAREYGHTPGRHRAASGPRGNPAPARARRGPRLGVQ</sequence>
<dbReference type="Proteomes" id="UP001183388">
    <property type="component" value="Unassembled WGS sequence"/>
</dbReference>
<name>A0ABU2LEV5_9ACTN</name>
<evidence type="ECO:0000256" key="3">
    <source>
        <dbReference type="SAM" id="MobiDB-lite"/>
    </source>
</evidence>
<comment type="caution">
    <text evidence="5">The sequence shown here is derived from an EMBL/GenBank/DDBJ whole genome shotgun (WGS) entry which is preliminary data.</text>
</comment>
<dbReference type="EMBL" id="JAVREN010000056">
    <property type="protein sequence ID" value="MDT0310124.1"/>
    <property type="molecule type" value="Genomic_DNA"/>
</dbReference>
<dbReference type="InterPro" id="IPR018060">
    <property type="entry name" value="HTH_AraC"/>
</dbReference>
<dbReference type="SUPFAM" id="SSF46689">
    <property type="entry name" value="Homeodomain-like"/>
    <property type="match status" value="1"/>
</dbReference>
<protein>
    <recommendedName>
        <fullName evidence="4">HTH araC/xylS-type domain-containing protein</fullName>
    </recommendedName>
</protein>
<dbReference type="Gene3D" id="1.10.10.60">
    <property type="entry name" value="Homeodomain-like"/>
    <property type="match status" value="1"/>
</dbReference>
<keyword evidence="2" id="KW-0804">Transcription</keyword>
<evidence type="ECO:0000256" key="1">
    <source>
        <dbReference type="ARBA" id="ARBA00023015"/>
    </source>
</evidence>
<organism evidence="5 6">
    <name type="scientific">Streptomyces boetiae</name>
    <dbReference type="NCBI Taxonomy" id="3075541"/>
    <lineage>
        <taxon>Bacteria</taxon>
        <taxon>Bacillati</taxon>
        <taxon>Actinomycetota</taxon>
        <taxon>Actinomycetes</taxon>
        <taxon>Kitasatosporales</taxon>
        <taxon>Streptomycetaceae</taxon>
        <taxon>Streptomyces</taxon>
    </lineage>
</organism>
<keyword evidence="1" id="KW-0805">Transcription regulation</keyword>